<dbReference type="Pfam" id="PF12323">
    <property type="entry name" value="HTH_OrfB_IS605"/>
    <property type="match status" value="1"/>
</dbReference>
<accession>A0A9P1KIX6</accession>
<dbReference type="EMBL" id="FO818640">
    <property type="protein sequence ID" value="CDM97998.1"/>
    <property type="molecule type" value="Genomic_DNA"/>
</dbReference>
<evidence type="ECO:0000313" key="2">
    <source>
        <dbReference type="EMBL" id="CDM97998.1"/>
    </source>
</evidence>
<proteinExistence type="predicted"/>
<organism evidence="2 3">
    <name type="scientific">Limnospira indica PCC 8005</name>
    <dbReference type="NCBI Taxonomy" id="376219"/>
    <lineage>
        <taxon>Bacteria</taxon>
        <taxon>Bacillati</taxon>
        <taxon>Cyanobacteriota</taxon>
        <taxon>Cyanophyceae</taxon>
        <taxon>Oscillatoriophycideae</taxon>
        <taxon>Oscillatoriales</taxon>
        <taxon>Sirenicapillariaceae</taxon>
        <taxon>Limnospira</taxon>
    </lineage>
</organism>
<keyword evidence="3" id="KW-1185">Reference proteome</keyword>
<dbReference type="Proteomes" id="UP000032946">
    <property type="component" value="Chromosome"/>
</dbReference>
<dbReference type="InterPro" id="IPR021027">
    <property type="entry name" value="Transposase_put_HTH"/>
</dbReference>
<reference evidence="2 3" key="1">
    <citation type="submission" date="2014-02" db="EMBL/GenBank/DDBJ databases">
        <authorList>
            <person name="Genoscope - CEA"/>
        </authorList>
    </citation>
    <scope>NUCLEOTIDE SEQUENCE [LARGE SCALE GENOMIC DNA]</scope>
    <source>
        <strain evidence="2 3">PCC 8005</strain>
    </source>
</reference>
<evidence type="ECO:0000259" key="1">
    <source>
        <dbReference type="Pfam" id="PF12323"/>
    </source>
</evidence>
<evidence type="ECO:0000313" key="3">
    <source>
        <dbReference type="Proteomes" id="UP000032946"/>
    </source>
</evidence>
<gene>
    <name evidence="2" type="ORF">ARTHRO_60599</name>
</gene>
<protein>
    <recommendedName>
        <fullName evidence="1">Transposase putative helix-turn-helix domain-containing protein</fullName>
    </recommendedName>
</protein>
<feature type="domain" description="Transposase putative helix-turn-helix" evidence="1">
    <location>
        <begin position="1"/>
        <end position="28"/>
    </location>
</feature>
<sequence>MAKHAGYARFVFNWGLHLWRSAYEEGLKPNINSIKKVFTHYVKPQYPWMSELSSKVYQYAFINLGDAFKRFFKGISSYPII</sequence>
<name>A0A9P1KIX6_9CYAN</name>
<dbReference type="AlphaFoldDB" id="A0A9P1KIX6"/>